<accession>A0AAQ3M7N3</accession>
<evidence type="ECO:0000313" key="7">
    <source>
        <dbReference type="EMBL" id="WPH01406.1"/>
    </source>
</evidence>
<feature type="transmembrane region" description="Helical" evidence="6">
    <location>
        <begin position="483"/>
        <end position="503"/>
    </location>
</feature>
<keyword evidence="4 6" id="KW-0472">Membrane</keyword>
<evidence type="ECO:0000256" key="1">
    <source>
        <dbReference type="ARBA" id="ARBA00004141"/>
    </source>
</evidence>
<evidence type="ECO:0008006" key="9">
    <source>
        <dbReference type="Google" id="ProtNLM"/>
    </source>
</evidence>
<gene>
    <name evidence="7" type="ORF">R9X50_00425100</name>
</gene>
<feature type="transmembrane region" description="Helical" evidence="6">
    <location>
        <begin position="171"/>
        <end position="188"/>
    </location>
</feature>
<sequence>MSSTTSSPIERGAVGSEKVTFPSARTPAGESYEAAEGYHLFANSDDAYDLKKASDGRTILIPQPTDEPTDPLNWPNRKKHLILAIIAWVAFLADFSSSTSTITQIPQAKQWHREPGEIAHAQGGNIFCLGAAGPIIVILSNYFGRLPVLLFCLTASVGTAAWSASATSFDSFLWARVIHGFFSGIGQSTGLMQIKDLYFLHEHPRKINIWSGAFTTGPFISPLIFAFVTWKVNWEWSYWIACITFAVGFILVVLFADETYFNRTMLTQPERKSRWLRLVGIEQWRTGSVGNTFWQASATTVLAMTKIPILLIVIYLFLNFAWFVGVTIAVAVWLSEYYHFQFEGLGLFYFGPLVGVAVGEIAGHWAHDMVGRVSARRHNGILHAEARLMMVWPAGILLFISVLAIGFALEHLWAWPVLCVFYGVQACGVIVATTAISAYLLDAYPEAPGEVAAWLNVGRSWGGFMAAYVVLEWVEKSGGAVAFGGQAAICGASLFIILFLQLFGQRIRKWQGPITRGTTSRAL</sequence>
<evidence type="ECO:0000256" key="4">
    <source>
        <dbReference type="ARBA" id="ARBA00023136"/>
    </source>
</evidence>
<dbReference type="InterPro" id="IPR036259">
    <property type="entry name" value="MFS_trans_sf"/>
</dbReference>
<dbReference type="InterPro" id="IPR011701">
    <property type="entry name" value="MFS"/>
</dbReference>
<dbReference type="EMBL" id="CP138585">
    <property type="protein sequence ID" value="WPH01406.1"/>
    <property type="molecule type" value="Genomic_DNA"/>
</dbReference>
<dbReference type="PANTHER" id="PTHR23502:SF187">
    <property type="entry name" value="TRANSPORTER, PUTATIVE (AFU_ORTHOLOGUE AFUA_2G17840)-RELATED"/>
    <property type="match status" value="1"/>
</dbReference>
<name>A0AAQ3M7N3_9PEZI</name>
<dbReference type="Proteomes" id="UP001303373">
    <property type="component" value="Chromosome 6"/>
</dbReference>
<keyword evidence="8" id="KW-1185">Reference proteome</keyword>
<feature type="transmembrane region" description="Helical" evidence="6">
    <location>
        <begin position="81"/>
        <end position="98"/>
    </location>
</feature>
<dbReference type="GO" id="GO:0022857">
    <property type="term" value="F:transmembrane transporter activity"/>
    <property type="evidence" value="ECO:0007669"/>
    <property type="project" value="InterPro"/>
</dbReference>
<feature type="transmembrane region" description="Helical" evidence="6">
    <location>
        <begin position="146"/>
        <end position="165"/>
    </location>
</feature>
<organism evidence="7 8">
    <name type="scientific">Acrodontium crateriforme</name>
    <dbReference type="NCBI Taxonomy" id="150365"/>
    <lineage>
        <taxon>Eukaryota</taxon>
        <taxon>Fungi</taxon>
        <taxon>Dikarya</taxon>
        <taxon>Ascomycota</taxon>
        <taxon>Pezizomycotina</taxon>
        <taxon>Dothideomycetes</taxon>
        <taxon>Dothideomycetidae</taxon>
        <taxon>Mycosphaerellales</taxon>
        <taxon>Teratosphaeriaceae</taxon>
        <taxon>Acrodontium</taxon>
    </lineage>
</organism>
<keyword evidence="2 6" id="KW-0812">Transmembrane</keyword>
<feature type="transmembrane region" description="Helical" evidence="6">
    <location>
        <begin position="209"/>
        <end position="230"/>
    </location>
</feature>
<feature type="transmembrane region" description="Helical" evidence="6">
    <location>
        <begin position="388"/>
        <end position="409"/>
    </location>
</feature>
<proteinExistence type="predicted"/>
<protein>
    <recommendedName>
        <fullName evidence="9">Major facilitator superfamily (MFS) profile domain-containing protein</fullName>
    </recommendedName>
</protein>
<feature type="transmembrane region" description="Helical" evidence="6">
    <location>
        <begin position="236"/>
        <end position="256"/>
    </location>
</feature>
<keyword evidence="3 6" id="KW-1133">Transmembrane helix</keyword>
<dbReference type="Gene3D" id="1.20.1250.20">
    <property type="entry name" value="MFS general substrate transporter like domains"/>
    <property type="match status" value="1"/>
</dbReference>
<comment type="subcellular location">
    <subcellularLocation>
        <location evidence="1">Membrane</location>
        <topology evidence="1">Multi-pass membrane protein</topology>
    </subcellularLocation>
</comment>
<dbReference type="GO" id="GO:0005886">
    <property type="term" value="C:plasma membrane"/>
    <property type="evidence" value="ECO:0007669"/>
    <property type="project" value="TreeGrafter"/>
</dbReference>
<feature type="transmembrane region" description="Helical" evidence="6">
    <location>
        <begin position="346"/>
        <end position="367"/>
    </location>
</feature>
<evidence type="ECO:0000313" key="8">
    <source>
        <dbReference type="Proteomes" id="UP001303373"/>
    </source>
</evidence>
<evidence type="ECO:0000256" key="2">
    <source>
        <dbReference type="ARBA" id="ARBA00022692"/>
    </source>
</evidence>
<dbReference type="Pfam" id="PF07690">
    <property type="entry name" value="MFS_1"/>
    <property type="match status" value="1"/>
</dbReference>
<feature type="transmembrane region" description="Helical" evidence="6">
    <location>
        <begin position="415"/>
        <end position="441"/>
    </location>
</feature>
<evidence type="ECO:0000256" key="3">
    <source>
        <dbReference type="ARBA" id="ARBA00022989"/>
    </source>
</evidence>
<feature type="transmembrane region" description="Helical" evidence="6">
    <location>
        <begin position="453"/>
        <end position="471"/>
    </location>
</feature>
<evidence type="ECO:0000256" key="5">
    <source>
        <dbReference type="SAM" id="MobiDB-lite"/>
    </source>
</evidence>
<feature type="transmembrane region" description="Helical" evidence="6">
    <location>
        <begin position="118"/>
        <end position="139"/>
    </location>
</feature>
<dbReference type="SUPFAM" id="SSF103473">
    <property type="entry name" value="MFS general substrate transporter"/>
    <property type="match status" value="1"/>
</dbReference>
<evidence type="ECO:0000256" key="6">
    <source>
        <dbReference type="SAM" id="Phobius"/>
    </source>
</evidence>
<reference evidence="7 8" key="1">
    <citation type="submission" date="2023-11" db="EMBL/GenBank/DDBJ databases">
        <title>An acidophilic fungus is an integral part of prey digestion in a carnivorous sundew plant.</title>
        <authorList>
            <person name="Tsai I.J."/>
        </authorList>
    </citation>
    <scope>NUCLEOTIDE SEQUENCE [LARGE SCALE GENOMIC DNA]</scope>
    <source>
        <strain evidence="7">169a</strain>
    </source>
</reference>
<feature type="transmembrane region" description="Helical" evidence="6">
    <location>
        <begin position="309"/>
        <end position="334"/>
    </location>
</feature>
<feature type="region of interest" description="Disordered" evidence="5">
    <location>
        <begin position="1"/>
        <end position="27"/>
    </location>
</feature>
<dbReference type="PANTHER" id="PTHR23502">
    <property type="entry name" value="MAJOR FACILITATOR SUPERFAMILY"/>
    <property type="match status" value="1"/>
</dbReference>
<dbReference type="AlphaFoldDB" id="A0AAQ3M7N3"/>